<reference evidence="5" key="1">
    <citation type="submission" date="2016-06" db="UniProtKB">
        <authorList>
            <consortium name="WormBaseParasite"/>
        </authorList>
    </citation>
    <scope>IDENTIFICATION</scope>
</reference>
<keyword evidence="2" id="KW-0472">Membrane</keyword>
<dbReference type="Proteomes" id="UP000279833">
    <property type="component" value="Unassembled WGS sequence"/>
</dbReference>
<feature type="transmembrane region" description="Helical" evidence="2">
    <location>
        <begin position="85"/>
        <end position="106"/>
    </location>
</feature>
<gene>
    <name evidence="3" type="ORF">SCUD_LOCUS22964</name>
</gene>
<organism evidence="5">
    <name type="scientific">Schistosoma curassoni</name>
    <dbReference type="NCBI Taxonomy" id="6186"/>
    <lineage>
        <taxon>Eukaryota</taxon>
        <taxon>Metazoa</taxon>
        <taxon>Spiralia</taxon>
        <taxon>Lophotrochozoa</taxon>
        <taxon>Platyhelminthes</taxon>
        <taxon>Trematoda</taxon>
        <taxon>Digenea</taxon>
        <taxon>Strigeidida</taxon>
        <taxon>Schistosomatoidea</taxon>
        <taxon>Schistosomatidae</taxon>
        <taxon>Schistosoma</taxon>
    </lineage>
</organism>
<dbReference type="PANTHER" id="PTHR45982">
    <property type="entry name" value="REGULATOR OF CHROMOSOME CONDENSATION"/>
    <property type="match status" value="1"/>
</dbReference>
<evidence type="ECO:0000256" key="2">
    <source>
        <dbReference type="SAM" id="Phobius"/>
    </source>
</evidence>
<dbReference type="PANTHER" id="PTHR45982:SF1">
    <property type="entry name" value="REGULATOR OF CHROMOSOME CONDENSATION"/>
    <property type="match status" value="1"/>
</dbReference>
<keyword evidence="4" id="KW-1185">Reference proteome</keyword>
<dbReference type="STRING" id="6186.A0A183L6J5"/>
<dbReference type="GO" id="GO:0005737">
    <property type="term" value="C:cytoplasm"/>
    <property type="evidence" value="ECO:0007669"/>
    <property type="project" value="TreeGrafter"/>
</dbReference>
<evidence type="ECO:0000256" key="1">
    <source>
        <dbReference type="SAM" id="MobiDB-lite"/>
    </source>
</evidence>
<sequence length="112" mass="12110">MNSSSEHNDGVSNNESKLSSRSTNTALLTSSTHVVKIASGQDHLVCLTDEGRLYTMGCGEQGQLGRVAERFAKDGGRSGISKENILIYFTSFTAILNCCLENWLVIVSVDSH</sequence>
<dbReference type="EMBL" id="UZAK01051474">
    <property type="protein sequence ID" value="VDP80912.1"/>
    <property type="molecule type" value="Genomic_DNA"/>
</dbReference>
<evidence type="ECO:0000313" key="3">
    <source>
        <dbReference type="EMBL" id="VDP80912.1"/>
    </source>
</evidence>
<keyword evidence="2" id="KW-1133">Transmembrane helix</keyword>
<evidence type="ECO:0000313" key="4">
    <source>
        <dbReference type="Proteomes" id="UP000279833"/>
    </source>
</evidence>
<evidence type="ECO:0000313" key="5">
    <source>
        <dbReference type="WBParaSite" id="SCUD_0002296701-mRNA-1"/>
    </source>
</evidence>
<feature type="region of interest" description="Disordered" evidence="1">
    <location>
        <begin position="1"/>
        <end position="24"/>
    </location>
</feature>
<dbReference type="InterPro" id="IPR000408">
    <property type="entry name" value="Reg_chr_condens"/>
</dbReference>
<dbReference type="AlphaFoldDB" id="A0A183L6J5"/>
<dbReference type="WBParaSite" id="SCUD_0002296701-mRNA-1">
    <property type="protein sequence ID" value="SCUD_0002296701-mRNA-1"/>
    <property type="gene ID" value="SCUD_0002296701"/>
</dbReference>
<dbReference type="GO" id="GO:0005085">
    <property type="term" value="F:guanyl-nucleotide exchange factor activity"/>
    <property type="evidence" value="ECO:0007669"/>
    <property type="project" value="TreeGrafter"/>
</dbReference>
<keyword evidence="2" id="KW-0812">Transmembrane</keyword>
<dbReference type="Gene3D" id="2.130.10.30">
    <property type="entry name" value="Regulator of chromosome condensation 1/beta-lactamase-inhibitor protein II"/>
    <property type="match status" value="1"/>
</dbReference>
<dbReference type="InterPro" id="IPR009091">
    <property type="entry name" value="RCC1/BLIP-II"/>
</dbReference>
<protein>
    <submittedName>
        <fullName evidence="5">Regulator of chromosome condensation (RCC1) family protein</fullName>
    </submittedName>
</protein>
<name>A0A183L6J5_9TREM</name>
<reference evidence="3 4" key="2">
    <citation type="submission" date="2018-11" db="EMBL/GenBank/DDBJ databases">
        <authorList>
            <consortium name="Pathogen Informatics"/>
        </authorList>
    </citation>
    <scope>NUCLEOTIDE SEQUENCE [LARGE SCALE GENOMIC DNA]</scope>
    <source>
        <strain evidence="3">Dakar</strain>
        <strain evidence="4">Dakar, Senegal</strain>
    </source>
</reference>
<dbReference type="InterPro" id="IPR051553">
    <property type="entry name" value="Ran_GTPase-activating"/>
</dbReference>
<proteinExistence type="predicted"/>
<dbReference type="Pfam" id="PF13540">
    <property type="entry name" value="RCC1_2"/>
    <property type="match status" value="1"/>
</dbReference>
<dbReference type="SUPFAM" id="SSF50985">
    <property type="entry name" value="RCC1/BLIP-II"/>
    <property type="match status" value="1"/>
</dbReference>
<dbReference type="PROSITE" id="PS00626">
    <property type="entry name" value="RCC1_2"/>
    <property type="match status" value="1"/>
</dbReference>
<dbReference type="PRINTS" id="PR00633">
    <property type="entry name" value="RCCNDNSATION"/>
</dbReference>
<accession>A0A183L6J5</accession>